<keyword evidence="4" id="KW-0804">Transcription</keyword>
<dbReference type="CDD" id="cd01109">
    <property type="entry name" value="HTH_YyaN"/>
    <property type="match status" value="1"/>
</dbReference>
<evidence type="ECO:0000256" key="3">
    <source>
        <dbReference type="ARBA" id="ARBA00023125"/>
    </source>
</evidence>
<keyword evidence="3" id="KW-0238">DNA-binding</keyword>
<organism evidence="7 8">
    <name type="scientific">Caproiciproducens faecalis</name>
    <dbReference type="NCBI Taxonomy" id="2820301"/>
    <lineage>
        <taxon>Bacteria</taxon>
        <taxon>Bacillati</taxon>
        <taxon>Bacillota</taxon>
        <taxon>Clostridia</taxon>
        <taxon>Eubacteriales</taxon>
        <taxon>Acutalibacteraceae</taxon>
        <taxon>Caproiciproducens</taxon>
    </lineage>
</organism>
<feature type="coiled-coil region" evidence="5">
    <location>
        <begin position="83"/>
        <end position="110"/>
    </location>
</feature>
<evidence type="ECO:0000256" key="4">
    <source>
        <dbReference type="ARBA" id="ARBA00023163"/>
    </source>
</evidence>
<dbReference type="InterPro" id="IPR009061">
    <property type="entry name" value="DNA-bd_dom_put_sf"/>
</dbReference>
<gene>
    <name evidence="7" type="ORF">J5W02_04215</name>
</gene>
<keyword evidence="5" id="KW-0175">Coiled coil</keyword>
<evidence type="ECO:0000313" key="7">
    <source>
        <dbReference type="EMBL" id="MBW7572008.1"/>
    </source>
</evidence>
<dbReference type="InterPro" id="IPR047057">
    <property type="entry name" value="MerR_fam"/>
</dbReference>
<keyword evidence="8" id="KW-1185">Reference proteome</keyword>
<proteinExistence type="predicted"/>
<evidence type="ECO:0000256" key="2">
    <source>
        <dbReference type="ARBA" id="ARBA00023015"/>
    </source>
</evidence>
<protein>
    <submittedName>
        <fullName evidence="7">MerR family transcriptional regulator</fullName>
    </submittedName>
</protein>
<dbReference type="PROSITE" id="PS50937">
    <property type="entry name" value="HTH_MERR_2"/>
    <property type="match status" value="1"/>
</dbReference>
<dbReference type="RefSeq" id="WP_219964373.1">
    <property type="nucleotide sequence ID" value="NZ_JAGFNZ010000001.1"/>
</dbReference>
<dbReference type="PANTHER" id="PTHR30204:SF69">
    <property type="entry name" value="MERR-FAMILY TRANSCRIPTIONAL REGULATOR"/>
    <property type="match status" value="1"/>
</dbReference>
<sequence>MLYTIGEMAKQLNVATSTLRYYDKEGLLPFVERSEGGMRMFKDADYEFLKIISCLKATGMQLKDIREFISLVMKGDETIEARLELFMKRKEEVEKQMAQLQVTLDTVNFKCWYYETAKRAGTTNVPDNMSNDELPKELRAVRARLRKK</sequence>
<name>A0ABS7DL32_9FIRM</name>
<dbReference type="PANTHER" id="PTHR30204">
    <property type="entry name" value="REDOX-CYCLING DRUG-SENSING TRANSCRIPTIONAL ACTIVATOR SOXR"/>
    <property type="match status" value="1"/>
</dbReference>
<dbReference type="PROSITE" id="PS00552">
    <property type="entry name" value="HTH_MERR_1"/>
    <property type="match status" value="1"/>
</dbReference>
<evidence type="ECO:0000313" key="8">
    <source>
        <dbReference type="Proteomes" id="UP000719942"/>
    </source>
</evidence>
<comment type="caution">
    <text evidence="7">The sequence shown here is derived from an EMBL/GenBank/DDBJ whole genome shotgun (WGS) entry which is preliminary data.</text>
</comment>
<dbReference type="EMBL" id="JAGFNZ010000001">
    <property type="protein sequence ID" value="MBW7572008.1"/>
    <property type="molecule type" value="Genomic_DNA"/>
</dbReference>
<evidence type="ECO:0000259" key="6">
    <source>
        <dbReference type="PROSITE" id="PS50937"/>
    </source>
</evidence>
<dbReference type="Pfam" id="PF13411">
    <property type="entry name" value="MerR_1"/>
    <property type="match status" value="1"/>
</dbReference>
<evidence type="ECO:0000256" key="5">
    <source>
        <dbReference type="SAM" id="Coils"/>
    </source>
</evidence>
<dbReference type="InterPro" id="IPR000551">
    <property type="entry name" value="MerR-type_HTH_dom"/>
</dbReference>
<evidence type="ECO:0000256" key="1">
    <source>
        <dbReference type="ARBA" id="ARBA00022491"/>
    </source>
</evidence>
<dbReference type="SUPFAM" id="SSF46955">
    <property type="entry name" value="Putative DNA-binding domain"/>
    <property type="match status" value="1"/>
</dbReference>
<reference evidence="7 8" key="1">
    <citation type="submission" date="2021-03" db="EMBL/GenBank/DDBJ databases">
        <title>Caproiciproducens sp. nov. isolated from feces of cow.</title>
        <authorList>
            <person name="Choi J.-Y."/>
        </authorList>
    </citation>
    <scope>NUCLEOTIDE SEQUENCE [LARGE SCALE GENOMIC DNA]</scope>
    <source>
        <strain evidence="7 8">AGMB10547</strain>
    </source>
</reference>
<feature type="domain" description="HTH merR-type" evidence="6">
    <location>
        <begin position="2"/>
        <end position="71"/>
    </location>
</feature>
<dbReference type="Proteomes" id="UP000719942">
    <property type="component" value="Unassembled WGS sequence"/>
</dbReference>
<keyword evidence="2" id="KW-0805">Transcription regulation</keyword>
<dbReference type="PRINTS" id="PR00040">
    <property type="entry name" value="HTHMERR"/>
</dbReference>
<accession>A0ABS7DL32</accession>
<keyword evidence="1" id="KW-0678">Repressor</keyword>
<dbReference type="SMART" id="SM00422">
    <property type="entry name" value="HTH_MERR"/>
    <property type="match status" value="1"/>
</dbReference>
<dbReference type="Gene3D" id="1.10.1660.10">
    <property type="match status" value="1"/>
</dbReference>